<dbReference type="Pfam" id="PF04266">
    <property type="entry name" value="ASCH"/>
    <property type="match status" value="1"/>
</dbReference>
<dbReference type="AlphaFoldDB" id="A0A6I6CDL4"/>
<organism evidence="2 3">
    <name type="scientific">Spiroplasma tabanidicola</name>
    <dbReference type="NCBI Taxonomy" id="324079"/>
    <lineage>
        <taxon>Bacteria</taxon>
        <taxon>Bacillati</taxon>
        <taxon>Mycoplasmatota</taxon>
        <taxon>Mollicutes</taxon>
        <taxon>Entomoplasmatales</taxon>
        <taxon>Spiroplasmataceae</taxon>
        <taxon>Spiroplasma</taxon>
    </lineage>
</organism>
<sequence length="135" mass="15749">MSIKVNDYWNKYLEKNKLSKSLKFTEAFYFGNTKEMADELGDLVARGIKTATTSCDVLYDLEKENKPKVGDISIVTDFKNNPICIIKNLKVTYLYFKDMTFDLCEKEGEDIDLNSWRKKHTAFFSDAFRKKTNNI</sequence>
<dbReference type="RefSeq" id="WP_156007339.1">
    <property type="nucleotide sequence ID" value="NZ_CP046276.1"/>
</dbReference>
<evidence type="ECO:0000259" key="1">
    <source>
        <dbReference type="SMART" id="SM01022"/>
    </source>
</evidence>
<dbReference type="Proteomes" id="UP000424468">
    <property type="component" value="Chromosome"/>
</dbReference>
<proteinExistence type="predicted"/>
<dbReference type="PIRSF" id="PIRSF021320">
    <property type="entry name" value="DUF984"/>
    <property type="match status" value="1"/>
</dbReference>
<dbReference type="SUPFAM" id="SSF88697">
    <property type="entry name" value="PUA domain-like"/>
    <property type="match status" value="1"/>
</dbReference>
<reference evidence="2 3" key="1">
    <citation type="submission" date="2019-11" db="EMBL/GenBank/DDBJ databases">
        <title>Complete genome sequence of Spiroplasma tabanidicola TAUS-1 (DSM 22603).</title>
        <authorList>
            <person name="Huang C.-T."/>
            <person name="Lin Y.-C."/>
            <person name="Kuo C.-H."/>
        </authorList>
    </citation>
    <scope>NUCLEOTIDE SEQUENCE [LARGE SCALE GENOMIC DNA]</scope>
    <source>
        <strain evidence="2 3">TAUS-1</strain>
    </source>
</reference>
<keyword evidence="3" id="KW-1185">Reference proteome</keyword>
<dbReference type="KEGG" id="stab:STABA_v1c10500"/>
<dbReference type="PANTHER" id="PTHR39203">
    <property type="entry name" value="CYTOPLASMIC PROTEIN-RELATED"/>
    <property type="match status" value="1"/>
</dbReference>
<dbReference type="OrthoDB" id="9807542at2"/>
<evidence type="ECO:0000313" key="3">
    <source>
        <dbReference type="Proteomes" id="UP000424468"/>
    </source>
</evidence>
<dbReference type="EMBL" id="CP046276">
    <property type="protein sequence ID" value="QGS52398.1"/>
    <property type="molecule type" value="Genomic_DNA"/>
</dbReference>
<feature type="domain" description="ASCH" evidence="1">
    <location>
        <begin position="28"/>
        <end position="132"/>
    </location>
</feature>
<name>A0A6I6CDL4_9MOLU</name>
<dbReference type="InterPro" id="IPR015947">
    <property type="entry name" value="PUA-like_sf"/>
</dbReference>
<dbReference type="InterPro" id="IPR009326">
    <property type="entry name" value="DUF984"/>
</dbReference>
<protein>
    <submittedName>
        <fullName evidence="2">RNA-binding protein</fullName>
    </submittedName>
</protein>
<gene>
    <name evidence="2" type="ORF">STABA_v1c10500</name>
</gene>
<dbReference type="SMART" id="SM01022">
    <property type="entry name" value="ASCH"/>
    <property type="match status" value="1"/>
</dbReference>
<dbReference type="PANTHER" id="PTHR39203:SF1">
    <property type="entry name" value="CYTOPLASMIC PROTEIN"/>
    <property type="match status" value="1"/>
</dbReference>
<accession>A0A6I6CDL4</accession>
<dbReference type="Gene3D" id="3.10.400.10">
    <property type="entry name" value="Sulfate adenylyltransferase"/>
    <property type="match status" value="1"/>
</dbReference>
<evidence type="ECO:0000313" key="2">
    <source>
        <dbReference type="EMBL" id="QGS52398.1"/>
    </source>
</evidence>
<dbReference type="InterPro" id="IPR007374">
    <property type="entry name" value="ASCH_domain"/>
</dbReference>